<dbReference type="PANTHER" id="PTHR24188:SF29">
    <property type="entry name" value="GH09064P"/>
    <property type="match status" value="1"/>
</dbReference>
<dbReference type="PRINTS" id="PR01415">
    <property type="entry name" value="ANKYRIN"/>
</dbReference>
<dbReference type="InterPro" id="IPR002110">
    <property type="entry name" value="Ankyrin_rpt"/>
</dbReference>
<dbReference type="PROSITE" id="PS50297">
    <property type="entry name" value="ANK_REP_REGION"/>
    <property type="match status" value="1"/>
</dbReference>
<feature type="repeat" description="ANK" evidence="3">
    <location>
        <begin position="81"/>
        <end position="110"/>
    </location>
</feature>
<dbReference type="OrthoDB" id="341259at2759"/>
<organism evidence="5">
    <name type="scientific">Naegleria gruberi</name>
    <name type="common">Amoeba</name>
    <dbReference type="NCBI Taxonomy" id="5762"/>
    <lineage>
        <taxon>Eukaryota</taxon>
        <taxon>Discoba</taxon>
        <taxon>Heterolobosea</taxon>
        <taxon>Tetramitia</taxon>
        <taxon>Eutetramitia</taxon>
        <taxon>Vahlkampfiidae</taxon>
        <taxon>Naegleria</taxon>
    </lineage>
</organism>
<dbReference type="SMART" id="SM00248">
    <property type="entry name" value="ANK"/>
    <property type="match status" value="2"/>
</dbReference>
<evidence type="ECO:0000256" key="2">
    <source>
        <dbReference type="ARBA" id="ARBA00023043"/>
    </source>
</evidence>
<keyword evidence="2 3" id="KW-0040">ANK repeat</keyword>
<proteinExistence type="predicted"/>
<dbReference type="eggNOG" id="KOG0504">
    <property type="taxonomic scope" value="Eukaryota"/>
</dbReference>
<dbReference type="KEGG" id="ngr:NAEGRDRAFT_64631"/>
<name>D2V711_NAEGR</name>
<reference evidence="4 5" key="1">
    <citation type="journal article" date="2010" name="Cell">
        <title>The genome of Naegleria gruberi illuminates early eukaryotic versatility.</title>
        <authorList>
            <person name="Fritz-Laylin L.K."/>
            <person name="Prochnik S.E."/>
            <person name="Ginger M.L."/>
            <person name="Dacks J.B."/>
            <person name="Carpenter M.L."/>
            <person name="Field M.C."/>
            <person name="Kuo A."/>
            <person name="Paredez A."/>
            <person name="Chapman J."/>
            <person name="Pham J."/>
            <person name="Shu S."/>
            <person name="Neupane R."/>
            <person name="Cipriano M."/>
            <person name="Mancuso J."/>
            <person name="Tu H."/>
            <person name="Salamov A."/>
            <person name="Lindquist E."/>
            <person name="Shapiro H."/>
            <person name="Lucas S."/>
            <person name="Grigoriev I.V."/>
            <person name="Cande W.Z."/>
            <person name="Fulton C."/>
            <person name="Rokhsar D.S."/>
            <person name="Dawson S.C."/>
        </authorList>
    </citation>
    <scope>NUCLEOTIDE SEQUENCE [LARGE SCALE GENOMIC DNA]</scope>
    <source>
        <strain evidence="4 5">NEG-M</strain>
    </source>
</reference>
<dbReference type="EMBL" id="GG738855">
    <property type="protein sequence ID" value="EFC47177.1"/>
    <property type="molecule type" value="Genomic_DNA"/>
</dbReference>
<dbReference type="RefSeq" id="XP_002679921.1">
    <property type="nucleotide sequence ID" value="XM_002679875.1"/>
</dbReference>
<gene>
    <name evidence="4" type="ORF">NAEGRDRAFT_64631</name>
</gene>
<dbReference type="STRING" id="5762.D2V711"/>
<dbReference type="InterPro" id="IPR036770">
    <property type="entry name" value="Ankyrin_rpt-contain_sf"/>
</dbReference>
<dbReference type="PANTHER" id="PTHR24188">
    <property type="entry name" value="ANKYRIN REPEAT PROTEIN"/>
    <property type="match status" value="1"/>
</dbReference>
<dbReference type="PROSITE" id="PS50088">
    <property type="entry name" value="ANK_REPEAT"/>
    <property type="match status" value="1"/>
</dbReference>
<dbReference type="Gene3D" id="1.25.40.20">
    <property type="entry name" value="Ankyrin repeat-containing domain"/>
    <property type="match status" value="1"/>
</dbReference>
<keyword evidence="1" id="KW-0677">Repeat</keyword>
<dbReference type="AlphaFoldDB" id="D2V711"/>
<evidence type="ECO:0000256" key="1">
    <source>
        <dbReference type="ARBA" id="ARBA00022737"/>
    </source>
</evidence>
<dbReference type="InParanoid" id="D2V711"/>
<dbReference type="Pfam" id="PF12796">
    <property type="entry name" value="Ank_2"/>
    <property type="match status" value="1"/>
</dbReference>
<evidence type="ECO:0000313" key="4">
    <source>
        <dbReference type="EMBL" id="EFC47177.1"/>
    </source>
</evidence>
<sequence>MSSSSSTTTDKKLLEKQLRSACEYDEKEKASNLISEQGVDVNTFDERTPLINAAQWGNLAIVQMLIEEYQANINHQSKIGTALHWASYNGHFEVVKYLLSKGADKNIKNNAGQTPEEMARDRGVKVHVCDYLRDFE</sequence>
<evidence type="ECO:0000313" key="5">
    <source>
        <dbReference type="Proteomes" id="UP000006671"/>
    </source>
</evidence>
<dbReference type="VEuPathDB" id="AmoebaDB:NAEGRDRAFT_64631"/>
<dbReference type="Proteomes" id="UP000006671">
    <property type="component" value="Unassembled WGS sequence"/>
</dbReference>
<dbReference type="SUPFAM" id="SSF48403">
    <property type="entry name" value="Ankyrin repeat"/>
    <property type="match status" value="1"/>
</dbReference>
<dbReference type="GeneID" id="8860408"/>
<dbReference type="OMA" id="INAAQWG"/>
<evidence type="ECO:0000256" key="3">
    <source>
        <dbReference type="PROSITE-ProRule" id="PRU00023"/>
    </source>
</evidence>
<keyword evidence="5" id="KW-1185">Reference proteome</keyword>
<protein>
    <submittedName>
        <fullName evidence="4">Uncharacterized protein</fullName>
    </submittedName>
</protein>
<accession>D2V711</accession>